<evidence type="ECO:0000313" key="3">
    <source>
        <dbReference type="Proteomes" id="UP000283269"/>
    </source>
</evidence>
<sequence length="185" mass="19836">MSSEGTSSNQDMPPDGTANSASCPPAESSLLQAEAPTDENTLAKAPATFTVKVQRTRALIRLRSNHYSPLKTLPGENKADIASRPHTTSSLEAEAQAPILAQRLSSVGNTIPLDQTVFLPQPPPDEVDSIPFTFRGERLPSEHALASRIPMTDYAPAKVQAQTLLISQIFAFTPTNTSAIATRQE</sequence>
<feature type="compositionally biased region" description="Polar residues" evidence="1">
    <location>
        <begin position="1"/>
        <end position="22"/>
    </location>
</feature>
<organism evidence="2 3">
    <name type="scientific">Psilocybe cyanescens</name>
    <dbReference type="NCBI Taxonomy" id="93625"/>
    <lineage>
        <taxon>Eukaryota</taxon>
        <taxon>Fungi</taxon>
        <taxon>Dikarya</taxon>
        <taxon>Basidiomycota</taxon>
        <taxon>Agaricomycotina</taxon>
        <taxon>Agaricomycetes</taxon>
        <taxon>Agaricomycetidae</taxon>
        <taxon>Agaricales</taxon>
        <taxon>Agaricineae</taxon>
        <taxon>Strophariaceae</taxon>
        <taxon>Psilocybe</taxon>
    </lineage>
</organism>
<dbReference type="Proteomes" id="UP000283269">
    <property type="component" value="Unassembled WGS sequence"/>
</dbReference>
<reference evidence="2 3" key="1">
    <citation type="journal article" date="2018" name="Evol. Lett.">
        <title>Horizontal gene cluster transfer increased hallucinogenic mushroom diversity.</title>
        <authorList>
            <person name="Reynolds H.T."/>
            <person name="Vijayakumar V."/>
            <person name="Gluck-Thaler E."/>
            <person name="Korotkin H.B."/>
            <person name="Matheny P.B."/>
            <person name="Slot J.C."/>
        </authorList>
    </citation>
    <scope>NUCLEOTIDE SEQUENCE [LARGE SCALE GENOMIC DNA]</scope>
    <source>
        <strain evidence="2 3">2631</strain>
    </source>
</reference>
<proteinExistence type="predicted"/>
<dbReference type="EMBL" id="NHYD01003015">
    <property type="protein sequence ID" value="PPQ83473.1"/>
    <property type="molecule type" value="Genomic_DNA"/>
</dbReference>
<evidence type="ECO:0000313" key="2">
    <source>
        <dbReference type="EMBL" id="PPQ83473.1"/>
    </source>
</evidence>
<gene>
    <name evidence="2" type="ORF">CVT25_007064</name>
</gene>
<comment type="caution">
    <text evidence="2">The sequence shown here is derived from an EMBL/GenBank/DDBJ whole genome shotgun (WGS) entry which is preliminary data.</text>
</comment>
<name>A0A409WY79_PSICY</name>
<dbReference type="AlphaFoldDB" id="A0A409WY79"/>
<protein>
    <submittedName>
        <fullName evidence="2">Uncharacterized protein</fullName>
    </submittedName>
</protein>
<evidence type="ECO:0000256" key="1">
    <source>
        <dbReference type="SAM" id="MobiDB-lite"/>
    </source>
</evidence>
<dbReference type="InParanoid" id="A0A409WY79"/>
<feature type="region of interest" description="Disordered" evidence="1">
    <location>
        <begin position="1"/>
        <end position="44"/>
    </location>
</feature>
<keyword evidence="3" id="KW-1185">Reference proteome</keyword>
<accession>A0A409WY79</accession>